<sequence length="162" mass="17720">MTVDPVISTRPASPYVGWRRTIGVEEFPLVADKIPTTLEWLAGQGIAVTGTPFFRYHVVSAPDRLDVSCCVPVAGPPPVEPGMVADVLPAGRYAAIRHVGHPDELVRLTEDLIAWGTRTGRAWDVSPDGSRDVWAGRVETYLSPPHLPFDQWEAEVAIRLAD</sequence>
<dbReference type="InterPro" id="IPR029442">
    <property type="entry name" value="GyrI-like"/>
</dbReference>
<feature type="domain" description="AraC effector-binding" evidence="1">
    <location>
        <begin position="3"/>
        <end position="161"/>
    </location>
</feature>
<gene>
    <name evidence="2" type="ORF">HGK34_04880</name>
</gene>
<dbReference type="Proteomes" id="UP000675409">
    <property type="component" value="Unassembled WGS sequence"/>
</dbReference>
<proteinExistence type="predicted"/>
<evidence type="ECO:0000313" key="3">
    <source>
        <dbReference type="Proteomes" id="UP000675409"/>
    </source>
</evidence>
<dbReference type="InterPro" id="IPR011256">
    <property type="entry name" value="Reg_factor_effector_dom_sf"/>
</dbReference>
<dbReference type="Gene3D" id="3.20.80.10">
    <property type="entry name" value="Regulatory factor, effector binding domain"/>
    <property type="match status" value="1"/>
</dbReference>
<accession>A0ABS1LHF4</accession>
<comment type="caution">
    <text evidence="2">The sequence shown here is derived from an EMBL/GenBank/DDBJ whole genome shotgun (WGS) entry which is preliminary data.</text>
</comment>
<dbReference type="SMART" id="SM00871">
    <property type="entry name" value="AraC_E_bind"/>
    <property type="match status" value="1"/>
</dbReference>
<dbReference type="RefSeq" id="WP_201845451.1">
    <property type="nucleotide sequence ID" value="NZ_JABBYC010000004.1"/>
</dbReference>
<organism evidence="2 3">
    <name type="scientific">Myceligenerans indicum</name>
    <dbReference type="NCBI Taxonomy" id="2593663"/>
    <lineage>
        <taxon>Bacteria</taxon>
        <taxon>Bacillati</taxon>
        <taxon>Actinomycetota</taxon>
        <taxon>Actinomycetes</taxon>
        <taxon>Micrococcales</taxon>
        <taxon>Promicromonosporaceae</taxon>
        <taxon>Myceligenerans</taxon>
    </lineage>
</organism>
<protein>
    <submittedName>
        <fullName evidence="2">GyrI-like domain-containing protein</fullName>
    </submittedName>
</protein>
<reference evidence="2 3" key="1">
    <citation type="journal article" date="2021" name="Arch. Microbiol.">
        <title>Myceligenerans indicum sp. nov., an actinobacterium isolated from mangrove sediment of Sundarbans, India.</title>
        <authorList>
            <person name="Asha K."/>
            <person name="Bhadury P."/>
        </authorList>
    </citation>
    <scope>NUCLEOTIDE SEQUENCE [LARGE SCALE GENOMIC DNA]</scope>
    <source>
        <strain evidence="2 3">I2</strain>
    </source>
</reference>
<dbReference type="Pfam" id="PF06445">
    <property type="entry name" value="GyrI-like"/>
    <property type="match status" value="1"/>
</dbReference>
<evidence type="ECO:0000313" key="2">
    <source>
        <dbReference type="EMBL" id="MBL0885622.1"/>
    </source>
</evidence>
<name>A0ABS1LHF4_9MICO</name>
<dbReference type="SUPFAM" id="SSF55136">
    <property type="entry name" value="Probable bacterial effector-binding domain"/>
    <property type="match status" value="1"/>
</dbReference>
<dbReference type="EMBL" id="JABBYC010000004">
    <property type="protein sequence ID" value="MBL0885622.1"/>
    <property type="molecule type" value="Genomic_DNA"/>
</dbReference>
<evidence type="ECO:0000259" key="1">
    <source>
        <dbReference type="SMART" id="SM00871"/>
    </source>
</evidence>
<dbReference type="InterPro" id="IPR010499">
    <property type="entry name" value="AraC_E-bd"/>
</dbReference>
<keyword evidence="3" id="KW-1185">Reference proteome</keyword>